<evidence type="ECO:0000313" key="3">
    <source>
        <dbReference type="Proteomes" id="UP000006242"/>
    </source>
</evidence>
<dbReference type="EMBL" id="AFNV02000022">
    <property type="protein sequence ID" value="ERJ18210.1"/>
    <property type="molecule type" value="Genomic_DNA"/>
</dbReference>
<proteinExistence type="predicted"/>
<protein>
    <submittedName>
        <fullName evidence="2">PHP domain protein</fullName>
    </submittedName>
</protein>
<accession>U2EJM1</accession>
<reference evidence="2 3" key="1">
    <citation type="journal article" date="2011" name="J. Bacteriol.">
        <title>Genome sequence of Salinisphaera shabanensis, a gammaproteobacterium from the harsh, variable environment of the brine-seawater interface of the Shaban Deep in the Red Sea.</title>
        <authorList>
            <person name="Antunes A."/>
            <person name="Alam I."/>
            <person name="Bajic V.B."/>
            <person name="Stingl U."/>
        </authorList>
    </citation>
    <scope>NUCLEOTIDE SEQUENCE [LARGE SCALE GENOMIC DNA]</scope>
    <source>
        <strain evidence="2 3">E1L3A</strain>
    </source>
</reference>
<dbReference type="Proteomes" id="UP000006242">
    <property type="component" value="Unassembled WGS sequence"/>
</dbReference>
<name>U2EJM1_9GAMM</name>
<sequence>MRRISGLIGVLALCAALVGCHEDSAVSLVSNGDSETPEGEGTPGTGGSNGDDSQGDEASLVCDPYEGSAVADLKPWRGAVHEHTSYSDGAIDATPHDAFKAGAEHGLDFMMVSDHSDTLNRLLYFSIGSECFESLSGVLQCFVPAPDGFSKWQITGEMAAADTREDFIAVRGFEWTSDRFGHINVFFSSNFTNAKFDGGYLLTMDPFWRWLVRAPGSEEIPGTTPLGGGADGLGIFNHPGDKCLGDSDSACNWNDFAYEAFVDDQMVGMELYNDDSGDDRYARYYGAALDAGWHVGAVGGEDVHDRSWGEPTYGKTVILAPSLDRADLKSAMQARRMYALASSDDTGDLRILMRAEGHPMGSRLRCMADMTVPLTVEVVPANGLPFNGTLELYSGPVARAASNDTGLGRPVATATGNQLSHALPVLVDSEHWYFVRVANADGESLAYTSPVWVQARPQ</sequence>
<dbReference type="GO" id="GO:0004534">
    <property type="term" value="F:5'-3' RNA exonuclease activity"/>
    <property type="evidence" value="ECO:0007669"/>
    <property type="project" value="TreeGrafter"/>
</dbReference>
<dbReference type="InterPro" id="IPR052018">
    <property type="entry name" value="PHP_domain"/>
</dbReference>
<dbReference type="Gene3D" id="3.20.20.140">
    <property type="entry name" value="Metal-dependent hydrolases"/>
    <property type="match status" value="1"/>
</dbReference>
<gene>
    <name evidence="2" type="ORF">SSPSH_002987</name>
</gene>
<dbReference type="InterPro" id="IPR016195">
    <property type="entry name" value="Pol/histidinol_Pase-like"/>
</dbReference>
<dbReference type="PANTHER" id="PTHR42924:SF3">
    <property type="entry name" value="POLYMERASE_HISTIDINOL PHOSPHATASE N-TERMINAL DOMAIN-CONTAINING PROTEIN"/>
    <property type="match status" value="1"/>
</dbReference>
<dbReference type="eggNOG" id="COG0613">
    <property type="taxonomic scope" value="Bacteria"/>
</dbReference>
<dbReference type="RefSeq" id="WP_006912445.1">
    <property type="nucleotide sequence ID" value="NZ_AFNV02000022.1"/>
</dbReference>
<keyword evidence="3" id="KW-1185">Reference proteome</keyword>
<evidence type="ECO:0000313" key="2">
    <source>
        <dbReference type="EMBL" id="ERJ18210.1"/>
    </source>
</evidence>
<evidence type="ECO:0000256" key="1">
    <source>
        <dbReference type="SAM" id="MobiDB-lite"/>
    </source>
</evidence>
<comment type="caution">
    <text evidence="2">The sequence shown here is derived from an EMBL/GenBank/DDBJ whole genome shotgun (WGS) entry which is preliminary data.</text>
</comment>
<dbReference type="SUPFAM" id="SSF89550">
    <property type="entry name" value="PHP domain-like"/>
    <property type="match status" value="1"/>
</dbReference>
<organism evidence="2 3">
    <name type="scientific">Salinisphaera shabanensis E1L3A</name>
    <dbReference type="NCBI Taxonomy" id="1033802"/>
    <lineage>
        <taxon>Bacteria</taxon>
        <taxon>Pseudomonadati</taxon>
        <taxon>Pseudomonadota</taxon>
        <taxon>Gammaproteobacteria</taxon>
        <taxon>Salinisphaerales</taxon>
        <taxon>Salinisphaeraceae</taxon>
        <taxon>Salinisphaera</taxon>
    </lineage>
</organism>
<dbReference type="STRING" id="1033802.SSPSH_002987"/>
<dbReference type="AlphaFoldDB" id="U2EJM1"/>
<dbReference type="OrthoDB" id="5619888at2"/>
<dbReference type="GO" id="GO:0035312">
    <property type="term" value="F:5'-3' DNA exonuclease activity"/>
    <property type="evidence" value="ECO:0007669"/>
    <property type="project" value="TreeGrafter"/>
</dbReference>
<dbReference type="PROSITE" id="PS51257">
    <property type="entry name" value="PROKAR_LIPOPROTEIN"/>
    <property type="match status" value="1"/>
</dbReference>
<reference evidence="2 3" key="2">
    <citation type="journal article" date="2013" name="PLoS ONE">
        <title>INDIGO - INtegrated Data Warehouse of MIcrobial GenOmes with Examples from the Red Sea Extremophiles.</title>
        <authorList>
            <person name="Alam I."/>
            <person name="Antunes A."/>
            <person name="Kamau A.A."/>
            <person name="Ba Alawi W."/>
            <person name="Kalkatawi M."/>
            <person name="Stingl U."/>
            <person name="Bajic V.B."/>
        </authorList>
    </citation>
    <scope>NUCLEOTIDE SEQUENCE [LARGE SCALE GENOMIC DNA]</scope>
    <source>
        <strain evidence="2 3">E1L3A</strain>
    </source>
</reference>
<dbReference type="PANTHER" id="PTHR42924">
    <property type="entry name" value="EXONUCLEASE"/>
    <property type="match status" value="1"/>
</dbReference>
<feature type="region of interest" description="Disordered" evidence="1">
    <location>
        <begin position="28"/>
        <end position="59"/>
    </location>
</feature>